<keyword evidence="5" id="KW-1185">Reference proteome</keyword>
<dbReference type="EMBL" id="PQFF01000390">
    <property type="protein sequence ID" value="RHZ53298.1"/>
    <property type="molecule type" value="Genomic_DNA"/>
</dbReference>
<dbReference type="OrthoDB" id="5597238at2759"/>
<evidence type="ECO:0000256" key="2">
    <source>
        <dbReference type="SAM" id="Phobius"/>
    </source>
</evidence>
<dbReference type="Proteomes" id="UP000266861">
    <property type="component" value="Unassembled WGS sequence"/>
</dbReference>
<evidence type="ECO:0008006" key="6">
    <source>
        <dbReference type="Google" id="ProtNLM"/>
    </source>
</evidence>
<name>A0A397GUF0_9GLOM</name>
<feature type="transmembrane region" description="Helical" evidence="2">
    <location>
        <begin position="167"/>
        <end position="185"/>
    </location>
</feature>
<feature type="compositionally biased region" description="Low complexity" evidence="1">
    <location>
        <begin position="127"/>
        <end position="159"/>
    </location>
</feature>
<feature type="signal peptide" evidence="3">
    <location>
        <begin position="1"/>
        <end position="21"/>
    </location>
</feature>
<feature type="region of interest" description="Disordered" evidence="1">
    <location>
        <begin position="122"/>
        <end position="159"/>
    </location>
</feature>
<sequence>MKNNSIIVFFAILILANLVYGQSGSTTSSSSPALTTVPATYTPSPNAIDQCIKTYCDATSDDYLDCRAKCAGVPNPNPSDIDATNACLAKCNQTNADDYKTCQDKCFEIYYTSSAVFTPKATGTNSPGGSITNTPTNGGTPGGSDVPTGTSTPPTTSSSNSLISLNFYPLILLGISMVVGIFGVGL</sequence>
<evidence type="ECO:0000313" key="4">
    <source>
        <dbReference type="EMBL" id="RHZ53298.1"/>
    </source>
</evidence>
<reference evidence="4 5" key="1">
    <citation type="submission" date="2018-08" db="EMBL/GenBank/DDBJ databases">
        <title>Genome and evolution of the arbuscular mycorrhizal fungus Diversispora epigaea (formerly Glomus versiforme) and its bacterial endosymbionts.</title>
        <authorList>
            <person name="Sun X."/>
            <person name="Fei Z."/>
            <person name="Harrison M."/>
        </authorList>
    </citation>
    <scope>NUCLEOTIDE SEQUENCE [LARGE SCALE GENOMIC DNA]</scope>
    <source>
        <strain evidence="4 5">IT104</strain>
    </source>
</reference>
<keyword evidence="2" id="KW-1133">Transmembrane helix</keyword>
<keyword evidence="2" id="KW-0812">Transmembrane</keyword>
<evidence type="ECO:0000256" key="1">
    <source>
        <dbReference type="SAM" id="MobiDB-lite"/>
    </source>
</evidence>
<keyword evidence="2" id="KW-0472">Membrane</keyword>
<evidence type="ECO:0000256" key="3">
    <source>
        <dbReference type="SAM" id="SignalP"/>
    </source>
</evidence>
<dbReference type="AlphaFoldDB" id="A0A397GUF0"/>
<evidence type="ECO:0000313" key="5">
    <source>
        <dbReference type="Proteomes" id="UP000266861"/>
    </source>
</evidence>
<comment type="caution">
    <text evidence="4">The sequence shown here is derived from an EMBL/GenBank/DDBJ whole genome shotgun (WGS) entry which is preliminary data.</text>
</comment>
<proteinExistence type="predicted"/>
<keyword evidence="3" id="KW-0732">Signal</keyword>
<protein>
    <recommendedName>
        <fullName evidence="6">Extracellular membrane protein CFEM domain-containing protein</fullName>
    </recommendedName>
</protein>
<accession>A0A397GUF0</accession>
<gene>
    <name evidence="4" type="ORF">Glove_443g73</name>
</gene>
<organism evidence="4 5">
    <name type="scientific">Diversispora epigaea</name>
    <dbReference type="NCBI Taxonomy" id="1348612"/>
    <lineage>
        <taxon>Eukaryota</taxon>
        <taxon>Fungi</taxon>
        <taxon>Fungi incertae sedis</taxon>
        <taxon>Mucoromycota</taxon>
        <taxon>Glomeromycotina</taxon>
        <taxon>Glomeromycetes</taxon>
        <taxon>Diversisporales</taxon>
        <taxon>Diversisporaceae</taxon>
        <taxon>Diversispora</taxon>
    </lineage>
</organism>
<feature type="chain" id="PRO_5017361567" description="Extracellular membrane protein CFEM domain-containing protein" evidence="3">
    <location>
        <begin position="22"/>
        <end position="186"/>
    </location>
</feature>